<name>A0ABX5WTB7_9GAMM</name>
<sequence>MGTNVPLYVEKYTMTNMKKTLLAALCFAALSGCASTSDEDGERDQNRGLKTGAAGGALIGLVMGAAMGDASLAAKGAMLGAATGAAAGAAADYHNDREDYRNENGTKNININGLASAPMTAGTASMVPQNWDKLDSFNGNWRVDIWALDAQGDRIEASGMARGSLAKTTAVELHFDELQVNGEPHNLNGKVQLAYTPSDGYSLETDFSNNELMRFSGELNVTNQRYSYYPVDVQGQTLNGDERNNMRLELRFAGKDVFLVDTFTQVKGEEQLIQSYRFTRQG</sequence>
<organism evidence="1 2">
    <name type="scientific">Shewanella psychropiezotolerans</name>
    <dbReference type="NCBI Taxonomy" id="2593655"/>
    <lineage>
        <taxon>Bacteria</taxon>
        <taxon>Pseudomonadati</taxon>
        <taxon>Pseudomonadota</taxon>
        <taxon>Gammaproteobacteria</taxon>
        <taxon>Alteromonadales</taxon>
        <taxon>Shewanellaceae</taxon>
        <taxon>Shewanella</taxon>
    </lineage>
</organism>
<dbReference type="Proteomes" id="UP000315947">
    <property type="component" value="Chromosome"/>
</dbReference>
<reference evidence="1 2" key="1">
    <citation type="submission" date="2019-07" db="EMBL/GenBank/DDBJ databases">
        <title>Shewanella sp. YLB-06 whole genomic sequence.</title>
        <authorList>
            <person name="Yu L."/>
        </authorList>
    </citation>
    <scope>NUCLEOTIDE SEQUENCE [LARGE SCALE GENOMIC DNA]</scope>
    <source>
        <strain evidence="1 2">YLB-06</strain>
    </source>
</reference>
<dbReference type="EMBL" id="CP041614">
    <property type="protein sequence ID" value="QDO82340.1"/>
    <property type="molecule type" value="Genomic_DNA"/>
</dbReference>
<evidence type="ECO:0008006" key="3">
    <source>
        <dbReference type="Google" id="ProtNLM"/>
    </source>
</evidence>
<evidence type="ECO:0000313" key="2">
    <source>
        <dbReference type="Proteomes" id="UP000315947"/>
    </source>
</evidence>
<proteinExistence type="predicted"/>
<gene>
    <name evidence="1" type="ORF">FM037_02665</name>
</gene>
<evidence type="ECO:0000313" key="1">
    <source>
        <dbReference type="EMBL" id="QDO82340.1"/>
    </source>
</evidence>
<keyword evidence="2" id="KW-1185">Reference proteome</keyword>
<accession>A0ABX5WTB7</accession>
<protein>
    <recommendedName>
        <fullName evidence="3">Glycine zipper domain-containing protein</fullName>
    </recommendedName>
</protein>